<dbReference type="OrthoDB" id="1780383at2"/>
<feature type="region of interest" description="Disordered" evidence="1">
    <location>
        <begin position="454"/>
        <end position="476"/>
    </location>
</feature>
<protein>
    <recommendedName>
        <fullName evidence="4">Phage portal protein</fullName>
    </recommendedName>
</protein>
<dbReference type="InterPro" id="IPR021145">
    <property type="entry name" value="Portal_protein_SPP1_Gp6-like"/>
</dbReference>
<evidence type="ECO:0000313" key="3">
    <source>
        <dbReference type="Proteomes" id="UP000248039"/>
    </source>
</evidence>
<evidence type="ECO:0008006" key="4">
    <source>
        <dbReference type="Google" id="ProtNLM"/>
    </source>
</evidence>
<organism evidence="2 3">
    <name type="scientific">Streptomyces tateyamensis</name>
    <dbReference type="NCBI Taxonomy" id="565073"/>
    <lineage>
        <taxon>Bacteria</taxon>
        <taxon>Bacillati</taxon>
        <taxon>Actinomycetota</taxon>
        <taxon>Actinomycetes</taxon>
        <taxon>Kitasatosporales</taxon>
        <taxon>Streptomycetaceae</taxon>
        <taxon>Streptomyces</taxon>
    </lineage>
</organism>
<comment type="caution">
    <text evidence="2">The sequence shown here is derived from an EMBL/GenBank/DDBJ whole genome shotgun (WGS) entry which is preliminary data.</text>
</comment>
<dbReference type="EMBL" id="PYBW01000028">
    <property type="protein sequence ID" value="PYC83444.1"/>
    <property type="molecule type" value="Genomic_DNA"/>
</dbReference>
<name>A0A2V4P1J8_9ACTN</name>
<keyword evidence="3" id="KW-1185">Reference proteome</keyword>
<dbReference type="Pfam" id="PF05133">
    <property type="entry name" value="SPP1_portal"/>
    <property type="match status" value="1"/>
</dbReference>
<dbReference type="AlphaFoldDB" id="A0A2V4P1J8"/>
<gene>
    <name evidence="2" type="ORF">C7C46_08915</name>
</gene>
<sequence length="476" mass="52043">MALSDLDAAGWLQRLAQAHDRQMTQLQLWDAYYEGRQPLSYMAPELLMEMDDRLRQVVVCWPQLVVDALDERLDIEGFRLGGAERADRDLWENIWQPNDLDEDSQLAHVDALAMSRAFVIVGAGDSRIDPPVVTAESALQVFAERDPRTRKVLAALKRWEEVQPDGSSEFHATVYLPDATVSYRRTSAAAVWEQSDQDEHRLGVVPVVPLVNRSRLADRSGRSELTSVVSLSDAACKIATDMMVGAEFHAMPRRWATGMADDDFKDPQGRVVSALSRIAGRVWASRNEKVTFGQFPEANLTNFHDTLNALARMVSAMSGLPPTMLGLASDSPPSADAIRAAEARLIKRAERRQRALGGDWEQAMRLALLIRDGEVPPEAHRMETLWRDAATPTYAQKADAVTKLVVAGIIPREQGWEDLGYSAAQIARMQAMEEAALTRLTAADLDALSGAPGGTLPGSPAARAAVTGGPSAGIDG</sequence>
<reference evidence="2 3" key="1">
    <citation type="submission" date="2018-03" db="EMBL/GenBank/DDBJ databases">
        <title>Bioinformatic expansion and discovery of thiopeptide antibiotics.</title>
        <authorList>
            <person name="Schwalen C.J."/>
            <person name="Hudson G.A."/>
            <person name="Mitchell D.A."/>
        </authorList>
    </citation>
    <scope>NUCLEOTIDE SEQUENCE [LARGE SCALE GENOMIC DNA]</scope>
    <source>
        <strain evidence="2 3">ATCC 21389</strain>
    </source>
</reference>
<evidence type="ECO:0000256" key="1">
    <source>
        <dbReference type="SAM" id="MobiDB-lite"/>
    </source>
</evidence>
<accession>A0A2V4P1J8</accession>
<dbReference type="RefSeq" id="WP_110667531.1">
    <property type="nucleotide sequence ID" value="NZ_PYBW01000028.1"/>
</dbReference>
<evidence type="ECO:0000313" key="2">
    <source>
        <dbReference type="EMBL" id="PYC83444.1"/>
    </source>
</evidence>
<proteinExistence type="predicted"/>
<dbReference type="Proteomes" id="UP000248039">
    <property type="component" value="Unassembled WGS sequence"/>
</dbReference>